<proteinExistence type="predicted"/>
<dbReference type="Pfam" id="PF01863">
    <property type="entry name" value="YgjP-like"/>
    <property type="match status" value="1"/>
</dbReference>
<dbReference type="SUPFAM" id="SSF55486">
    <property type="entry name" value="Metalloproteases ('zincins'), catalytic domain"/>
    <property type="match status" value="1"/>
</dbReference>
<reference evidence="2" key="1">
    <citation type="journal article" date="2015" name="Nature">
        <title>Complex archaea that bridge the gap between prokaryotes and eukaryotes.</title>
        <authorList>
            <person name="Spang A."/>
            <person name="Saw J.H."/>
            <person name="Jorgensen S.L."/>
            <person name="Zaremba-Niedzwiedzka K."/>
            <person name="Martijn J."/>
            <person name="Lind A.E."/>
            <person name="van Eijk R."/>
            <person name="Schleper C."/>
            <person name="Guy L."/>
            <person name="Ettema T.J."/>
        </authorList>
    </citation>
    <scope>NUCLEOTIDE SEQUENCE</scope>
</reference>
<dbReference type="InterPro" id="IPR002725">
    <property type="entry name" value="YgjP-like_metallopeptidase"/>
</dbReference>
<feature type="domain" description="YgjP-like metallopeptidase" evidence="1">
    <location>
        <begin position="117"/>
        <end position="159"/>
    </location>
</feature>
<sequence>MISTISKKEYDHNALTQIFNDWKLVNSTVNLSNNLNLTNNDLQILSNEMLDENKAILPELAEIPITDYNLFLLQDHVSKYGVLGYLKRQKIEFGEYIVILLESQGIELGRFDWLSSKIYFGRILKLFPSRIIKYLIFHELLHTLGYNHGYEFKSIMAQYPNNQSIEIFLYDFVKYLTTNYIVKFKENYYFRIKKPIPS</sequence>
<dbReference type="Gene3D" id="3.30.2010.10">
    <property type="entry name" value="Metalloproteases ('zincins'), catalytic domain"/>
    <property type="match status" value="1"/>
</dbReference>
<accession>A0A0F8YE82</accession>
<organism evidence="2">
    <name type="scientific">marine sediment metagenome</name>
    <dbReference type="NCBI Taxonomy" id="412755"/>
    <lineage>
        <taxon>unclassified sequences</taxon>
        <taxon>metagenomes</taxon>
        <taxon>ecological metagenomes</taxon>
    </lineage>
</organism>
<comment type="caution">
    <text evidence="2">The sequence shown here is derived from an EMBL/GenBank/DDBJ whole genome shotgun (WGS) entry which is preliminary data.</text>
</comment>
<dbReference type="EMBL" id="LAZR01053889">
    <property type="protein sequence ID" value="KKK79743.1"/>
    <property type="molecule type" value="Genomic_DNA"/>
</dbReference>
<evidence type="ECO:0000259" key="1">
    <source>
        <dbReference type="Pfam" id="PF01863"/>
    </source>
</evidence>
<name>A0A0F8YE82_9ZZZZ</name>
<evidence type="ECO:0000313" key="2">
    <source>
        <dbReference type="EMBL" id="KKK79743.1"/>
    </source>
</evidence>
<dbReference type="AlphaFoldDB" id="A0A0F8YE82"/>
<protein>
    <recommendedName>
        <fullName evidence="1">YgjP-like metallopeptidase domain-containing protein</fullName>
    </recommendedName>
</protein>
<gene>
    <name evidence="2" type="ORF">LCGC14_2830450</name>
</gene>